<dbReference type="EMBL" id="NQJD01000057">
    <property type="protein sequence ID" value="TAA73823.1"/>
    <property type="molecule type" value="Genomic_DNA"/>
</dbReference>
<feature type="signal peptide" evidence="1">
    <location>
        <begin position="1"/>
        <end position="22"/>
    </location>
</feature>
<gene>
    <name evidence="2" type="ORF">CDV28_1578</name>
</gene>
<protein>
    <submittedName>
        <fullName evidence="2">Uncharacterized protein</fullName>
    </submittedName>
</protein>
<organism evidence="2 3">
    <name type="scientific">Candidatus Electronema aureum</name>
    <dbReference type="NCBI Taxonomy" id="2005002"/>
    <lineage>
        <taxon>Bacteria</taxon>
        <taxon>Pseudomonadati</taxon>
        <taxon>Thermodesulfobacteriota</taxon>
        <taxon>Desulfobulbia</taxon>
        <taxon>Desulfobulbales</taxon>
        <taxon>Desulfobulbaceae</taxon>
        <taxon>Candidatus Electronema</taxon>
    </lineage>
</organism>
<name>A0A521FYI2_9BACT</name>
<evidence type="ECO:0000313" key="3">
    <source>
        <dbReference type="Proteomes" id="UP000316238"/>
    </source>
</evidence>
<accession>A0A521FYI2</accession>
<reference evidence="2" key="1">
    <citation type="submission" date="2017-07" db="EMBL/GenBank/DDBJ databases">
        <title>The cable genome - Insights into the physiology and evolution of filamentous bacteria capable of sulfide oxidation via long distance electron transfer.</title>
        <authorList>
            <person name="Thorup C."/>
            <person name="Bjerg J.T."/>
            <person name="Schreiber L."/>
            <person name="Nielsen L.P."/>
            <person name="Kjeldsen K.U."/>
            <person name="Boesen T."/>
            <person name="Boggild A."/>
            <person name="Meysman F."/>
            <person name="Geelhoed J."/>
            <person name="Schramm A."/>
        </authorList>
    </citation>
    <scope>NUCLEOTIDE SEQUENCE [LARGE SCALE GENOMIC DNA]</scope>
    <source>
        <strain evidence="2">GS</strain>
    </source>
</reference>
<evidence type="ECO:0000313" key="2">
    <source>
        <dbReference type="EMBL" id="TAA73823.1"/>
    </source>
</evidence>
<sequence length="143" mass="14458">MWKKISFAVALGLALYPQAAMAEFDPFAGIVEGIAQGLAVSGDKLSIDSSYADSGVFGGNVVIGNTFASSPELHQKVSADTGIEISTSAGTGIRQGVNVFRGEVPIMMVQGASVTGAVAITSSNSADVVQGINLVTACGTNCE</sequence>
<dbReference type="AlphaFoldDB" id="A0A521FYI2"/>
<keyword evidence="3" id="KW-1185">Reference proteome</keyword>
<evidence type="ECO:0000256" key="1">
    <source>
        <dbReference type="SAM" id="SignalP"/>
    </source>
</evidence>
<proteinExistence type="predicted"/>
<comment type="caution">
    <text evidence="2">The sequence shown here is derived from an EMBL/GenBank/DDBJ whole genome shotgun (WGS) entry which is preliminary data.</text>
</comment>
<keyword evidence="1" id="KW-0732">Signal</keyword>
<feature type="chain" id="PRO_5022240575" evidence="1">
    <location>
        <begin position="23"/>
        <end position="143"/>
    </location>
</feature>
<dbReference type="Proteomes" id="UP000316238">
    <property type="component" value="Unassembled WGS sequence"/>
</dbReference>